<dbReference type="Pfam" id="PF14450">
    <property type="entry name" value="FtsA"/>
    <property type="match status" value="1"/>
</dbReference>
<sequence>MANHGLIVGLDVGTNTIKALAADVRDQQVNVLAVGRSVAHGVKKGVVVDIESTAKDIQLAMAQVNEQSGRSVVDVIASIPANNIQIQNVSGLVTVQDSQHITYDDVAKVIHDAIAVSLPADRQVVDIIPNEFSVDDFDGIQDPNDMVGMRLAVKATIYTAPRQVLGNLQKAIEHAGLRVRDFVLAPLADMTTILSDAEQEFGTVMLDMGAGHTTATVVQDRQLRFVTVFPAGGEHISKDISAVLNIPLHEAEMLKLDAGNAQPNTVGNNPLVITPLGADAPQEISEQYLAQIIAARVEQIIAKLGEKLNMVSAFKLTGGVVLVGGTAALPGLSETVRAMYGTKVRVFVPDDLGLRHPGFARSWALIQHAAQQSTVQLATKQALYNLPIQTLRANAIVKVPNMNQPEANAIKPAPAEEQMYDARKNDQTDKNVQADTNTTGRVANWFGKFFD</sequence>
<comment type="function">
    <text evidence="5 6">Cell division protein that is involved in the assembly of the Z ring. May serve as a membrane anchor for the Z ring.</text>
</comment>
<dbReference type="Proteomes" id="UP000371977">
    <property type="component" value="Unassembled WGS sequence"/>
</dbReference>
<accession>A0A6C2C8B0</accession>
<comment type="caution">
    <text evidence="8">The sequence shown here is derived from an EMBL/GenBank/DDBJ whole genome shotgun (WGS) entry which is preliminary data.</text>
</comment>
<name>A0A6C2C8B0_9LACO</name>
<dbReference type="EMBL" id="SDGZ01000010">
    <property type="protein sequence ID" value="TYC50127.1"/>
    <property type="molecule type" value="Genomic_DNA"/>
</dbReference>
<evidence type="ECO:0000256" key="6">
    <source>
        <dbReference type="PIRNR" id="PIRNR003101"/>
    </source>
</evidence>
<dbReference type="CDD" id="cd24048">
    <property type="entry name" value="ASKHA_NBD_FtsA"/>
    <property type="match status" value="1"/>
</dbReference>
<evidence type="ECO:0000256" key="3">
    <source>
        <dbReference type="ARBA" id="ARBA00023136"/>
    </source>
</evidence>
<comment type="subunit">
    <text evidence="5">Self-interacts. Interacts with FtsZ.</text>
</comment>
<keyword evidence="1 5" id="KW-1003">Cell membrane</keyword>
<evidence type="ECO:0000259" key="7">
    <source>
        <dbReference type="SMART" id="SM00842"/>
    </source>
</evidence>
<comment type="similarity">
    <text evidence="5 6">Belongs to the FtsA/MreB family.</text>
</comment>
<dbReference type="HAMAP" id="MF_02033">
    <property type="entry name" value="FtsA"/>
    <property type="match status" value="1"/>
</dbReference>
<dbReference type="GO" id="GO:0043093">
    <property type="term" value="P:FtsZ-dependent cytokinesis"/>
    <property type="evidence" value="ECO:0007669"/>
    <property type="project" value="UniProtKB-UniRule"/>
</dbReference>
<evidence type="ECO:0000256" key="5">
    <source>
        <dbReference type="HAMAP-Rule" id="MF_02033"/>
    </source>
</evidence>
<dbReference type="GO" id="GO:0032153">
    <property type="term" value="C:cell division site"/>
    <property type="evidence" value="ECO:0007669"/>
    <property type="project" value="UniProtKB-UniRule"/>
</dbReference>
<proteinExistence type="inferred from homology"/>
<dbReference type="SMART" id="SM00842">
    <property type="entry name" value="FtsA"/>
    <property type="match status" value="1"/>
</dbReference>
<dbReference type="InterPro" id="IPR003494">
    <property type="entry name" value="SHS2_FtsA"/>
</dbReference>
<dbReference type="PANTHER" id="PTHR32432:SF4">
    <property type="entry name" value="CELL DIVISION PROTEIN FTSA"/>
    <property type="match status" value="1"/>
</dbReference>
<feature type="domain" description="SHS2" evidence="7">
    <location>
        <begin position="7"/>
        <end position="193"/>
    </location>
</feature>
<protein>
    <recommendedName>
        <fullName evidence="5 6">Cell division protein FtsA</fullName>
    </recommendedName>
</protein>
<dbReference type="PIRSF" id="PIRSF003101">
    <property type="entry name" value="FtsA"/>
    <property type="match status" value="1"/>
</dbReference>
<dbReference type="RefSeq" id="WP_148622209.1">
    <property type="nucleotide sequence ID" value="NZ_SDGZ01000010.1"/>
</dbReference>
<dbReference type="AlphaFoldDB" id="A0A6C2C8B0"/>
<organism evidence="8 9">
    <name type="scientific">Weissella muntiaci</name>
    <dbReference type="NCBI Taxonomy" id="2508881"/>
    <lineage>
        <taxon>Bacteria</taxon>
        <taxon>Bacillati</taxon>
        <taxon>Bacillota</taxon>
        <taxon>Bacilli</taxon>
        <taxon>Lactobacillales</taxon>
        <taxon>Lactobacillaceae</taxon>
        <taxon>Weissella</taxon>
    </lineage>
</organism>
<evidence type="ECO:0000313" key="8">
    <source>
        <dbReference type="EMBL" id="TYC50127.1"/>
    </source>
</evidence>
<dbReference type="OrthoDB" id="9768127at2"/>
<keyword evidence="4 5" id="KW-0131">Cell cycle</keyword>
<keyword evidence="3 5" id="KW-0472">Membrane</keyword>
<evidence type="ECO:0000256" key="1">
    <source>
        <dbReference type="ARBA" id="ARBA00022475"/>
    </source>
</evidence>
<dbReference type="NCBIfam" id="TIGR01174">
    <property type="entry name" value="ftsA"/>
    <property type="match status" value="1"/>
</dbReference>
<dbReference type="GO" id="GO:0009898">
    <property type="term" value="C:cytoplasmic side of plasma membrane"/>
    <property type="evidence" value="ECO:0007669"/>
    <property type="project" value="UniProtKB-UniRule"/>
</dbReference>
<dbReference type="InterPro" id="IPR020823">
    <property type="entry name" value="Cell_div_FtsA"/>
</dbReference>
<evidence type="ECO:0000256" key="2">
    <source>
        <dbReference type="ARBA" id="ARBA00022618"/>
    </source>
</evidence>
<evidence type="ECO:0000256" key="4">
    <source>
        <dbReference type="ARBA" id="ARBA00023306"/>
    </source>
</evidence>
<keyword evidence="2 5" id="KW-0132">Cell division</keyword>
<dbReference type="Pfam" id="PF02491">
    <property type="entry name" value="SHS2_FTSA"/>
    <property type="match status" value="1"/>
</dbReference>
<dbReference type="PANTHER" id="PTHR32432">
    <property type="entry name" value="CELL DIVISION PROTEIN FTSA-RELATED"/>
    <property type="match status" value="1"/>
</dbReference>
<keyword evidence="9" id="KW-1185">Reference proteome</keyword>
<comment type="subcellular location">
    <subcellularLocation>
        <location evidence="5">Cell membrane</location>
        <topology evidence="5">Peripheral membrane protein</topology>
        <orientation evidence="5">Cytoplasmic side</orientation>
    </subcellularLocation>
    <text evidence="5">Localizes to the Z ring in an FtsZ-dependent manner. Targeted to the membrane through a conserved C-terminal amphipathic helix.</text>
</comment>
<gene>
    <name evidence="5 8" type="primary">ftsA</name>
    <name evidence="8" type="ORF">ESZ50_03485</name>
</gene>
<evidence type="ECO:0000313" key="9">
    <source>
        <dbReference type="Proteomes" id="UP000371977"/>
    </source>
</evidence>
<reference evidence="8 9" key="1">
    <citation type="submission" date="2019-01" db="EMBL/GenBank/DDBJ databases">
        <title>Weissella sp. nov., a novel lactic acid bacterium isolated from animal feces.</title>
        <authorList>
            <person name="Wang L.-T."/>
        </authorList>
    </citation>
    <scope>NUCLEOTIDE SEQUENCE [LARGE SCALE GENOMIC DNA]</scope>
    <source>
        <strain evidence="8 9">8H-2</strain>
    </source>
</reference>
<dbReference type="SUPFAM" id="SSF53067">
    <property type="entry name" value="Actin-like ATPase domain"/>
    <property type="match status" value="2"/>
</dbReference>
<dbReference type="InterPro" id="IPR050696">
    <property type="entry name" value="FtsA/MreB"/>
</dbReference>
<dbReference type="InterPro" id="IPR043129">
    <property type="entry name" value="ATPase_NBD"/>
</dbReference>
<dbReference type="Gene3D" id="3.30.420.40">
    <property type="match status" value="2"/>
</dbReference>